<evidence type="ECO:0000256" key="5">
    <source>
        <dbReference type="ARBA" id="ARBA00022806"/>
    </source>
</evidence>
<evidence type="ECO:0000259" key="10">
    <source>
        <dbReference type="PROSITE" id="PS51192"/>
    </source>
</evidence>
<dbReference type="Pfam" id="PF00176">
    <property type="entry name" value="SNF2-rel_dom"/>
    <property type="match status" value="1"/>
</dbReference>
<keyword evidence="5" id="KW-0347">Helicase</keyword>
<evidence type="ECO:0000256" key="6">
    <source>
        <dbReference type="ARBA" id="ARBA00022840"/>
    </source>
</evidence>
<comment type="similarity">
    <text evidence="2">Belongs to the SNF2/RAD54 helicase family.</text>
</comment>
<feature type="compositionally biased region" description="Acidic residues" evidence="9">
    <location>
        <begin position="93"/>
        <end position="104"/>
    </location>
</feature>
<keyword evidence="7" id="KW-0238">DNA-binding</keyword>
<keyword evidence="3" id="KW-0547">Nucleotide-binding</keyword>
<proteinExistence type="inferred from homology"/>
<evidence type="ECO:0000256" key="3">
    <source>
        <dbReference type="ARBA" id="ARBA00022741"/>
    </source>
</evidence>
<dbReference type="InterPro" id="IPR049730">
    <property type="entry name" value="SNF2/RAD54-like_C"/>
</dbReference>
<dbReference type="PANTHER" id="PTHR45797">
    <property type="entry name" value="RAD54-LIKE"/>
    <property type="match status" value="1"/>
</dbReference>
<accession>A0A0X3PLU1</accession>
<evidence type="ECO:0000256" key="2">
    <source>
        <dbReference type="ARBA" id="ARBA00007025"/>
    </source>
</evidence>
<feature type="compositionally biased region" description="Basic residues" evidence="9">
    <location>
        <begin position="47"/>
        <end position="58"/>
    </location>
</feature>
<name>A0A0X3PLU1_SCHSO</name>
<feature type="compositionally biased region" description="Polar residues" evidence="9">
    <location>
        <begin position="59"/>
        <end position="73"/>
    </location>
</feature>
<feature type="compositionally biased region" description="Low complexity" evidence="9">
    <location>
        <begin position="132"/>
        <end position="145"/>
    </location>
</feature>
<dbReference type="EMBL" id="GEEE01010965">
    <property type="protein sequence ID" value="JAP52260.1"/>
    <property type="molecule type" value="Transcribed_RNA"/>
</dbReference>
<feature type="compositionally biased region" description="Acidic residues" evidence="9">
    <location>
        <begin position="628"/>
        <end position="639"/>
    </location>
</feature>
<reference evidence="12" key="1">
    <citation type="submission" date="2016-01" db="EMBL/GenBank/DDBJ databases">
        <title>Reference transcriptome for the parasite Schistocephalus solidus: insights into the molecular evolution of parasitism.</title>
        <authorList>
            <person name="Hebert F.O."/>
            <person name="Grambauer S."/>
            <person name="Barber I."/>
            <person name="Landry C.R."/>
            <person name="Aubin-Horth N."/>
        </authorList>
    </citation>
    <scope>NUCLEOTIDE SEQUENCE</scope>
</reference>
<dbReference type="GO" id="GO:0005524">
    <property type="term" value="F:ATP binding"/>
    <property type="evidence" value="ECO:0007669"/>
    <property type="project" value="UniProtKB-KW"/>
</dbReference>
<dbReference type="InterPro" id="IPR044574">
    <property type="entry name" value="ARIP4-like"/>
</dbReference>
<dbReference type="SUPFAM" id="SSF52540">
    <property type="entry name" value="P-loop containing nucleoside triphosphate hydrolases"/>
    <property type="match status" value="2"/>
</dbReference>
<organism evidence="12">
    <name type="scientific">Schistocephalus solidus</name>
    <name type="common">Tapeworm</name>
    <dbReference type="NCBI Taxonomy" id="70667"/>
    <lineage>
        <taxon>Eukaryota</taxon>
        <taxon>Metazoa</taxon>
        <taxon>Spiralia</taxon>
        <taxon>Lophotrochozoa</taxon>
        <taxon>Platyhelminthes</taxon>
        <taxon>Cestoda</taxon>
        <taxon>Eucestoda</taxon>
        <taxon>Diphyllobothriidea</taxon>
        <taxon>Diphyllobothriidae</taxon>
        <taxon>Schistocephalus</taxon>
    </lineage>
</organism>
<feature type="compositionally biased region" description="Basic and acidic residues" evidence="9">
    <location>
        <begin position="157"/>
        <end position="167"/>
    </location>
</feature>
<evidence type="ECO:0000259" key="11">
    <source>
        <dbReference type="PROSITE" id="PS51194"/>
    </source>
</evidence>
<evidence type="ECO:0000256" key="9">
    <source>
        <dbReference type="SAM" id="MobiDB-lite"/>
    </source>
</evidence>
<protein>
    <submittedName>
        <fullName evidence="12">Transcriptional regulator ATRX homolog</fullName>
    </submittedName>
</protein>
<feature type="compositionally biased region" description="Acidic residues" evidence="9">
    <location>
        <begin position="146"/>
        <end position="156"/>
    </location>
</feature>
<evidence type="ECO:0000256" key="1">
    <source>
        <dbReference type="ARBA" id="ARBA00004123"/>
    </source>
</evidence>
<feature type="domain" description="Helicase C-terminal" evidence="11">
    <location>
        <begin position="820"/>
        <end position="1026"/>
    </location>
</feature>
<feature type="compositionally biased region" description="Basic and acidic residues" evidence="9">
    <location>
        <begin position="74"/>
        <end position="89"/>
    </location>
</feature>
<feature type="domain" description="Helicase ATP-binding" evidence="10">
    <location>
        <begin position="291"/>
        <end position="478"/>
    </location>
</feature>
<dbReference type="InterPro" id="IPR000330">
    <property type="entry name" value="SNF2_N"/>
</dbReference>
<dbReference type="InterPro" id="IPR038718">
    <property type="entry name" value="SNF2-like_sf"/>
</dbReference>
<keyword evidence="8" id="KW-0539">Nucleus</keyword>
<dbReference type="PROSITE" id="PS51192">
    <property type="entry name" value="HELICASE_ATP_BIND_1"/>
    <property type="match status" value="1"/>
</dbReference>
<dbReference type="GO" id="GO:0004386">
    <property type="term" value="F:helicase activity"/>
    <property type="evidence" value="ECO:0007669"/>
    <property type="project" value="UniProtKB-KW"/>
</dbReference>
<dbReference type="Pfam" id="PF00271">
    <property type="entry name" value="Helicase_C"/>
    <property type="match status" value="1"/>
</dbReference>
<dbReference type="Gene3D" id="3.40.50.10810">
    <property type="entry name" value="Tandem AAA-ATPase domain"/>
    <property type="match status" value="1"/>
</dbReference>
<gene>
    <name evidence="12" type="primary">ATRX</name>
    <name evidence="12" type="ORF">TR168215</name>
</gene>
<evidence type="ECO:0000256" key="7">
    <source>
        <dbReference type="ARBA" id="ARBA00023125"/>
    </source>
</evidence>
<evidence type="ECO:0000256" key="4">
    <source>
        <dbReference type="ARBA" id="ARBA00022801"/>
    </source>
</evidence>
<feature type="compositionally biased region" description="Low complexity" evidence="9">
    <location>
        <begin position="656"/>
        <end position="676"/>
    </location>
</feature>
<dbReference type="InterPro" id="IPR001650">
    <property type="entry name" value="Helicase_C-like"/>
</dbReference>
<dbReference type="GO" id="GO:0016887">
    <property type="term" value="F:ATP hydrolysis activity"/>
    <property type="evidence" value="ECO:0007669"/>
    <property type="project" value="InterPro"/>
</dbReference>
<dbReference type="SMART" id="SM00490">
    <property type="entry name" value="HELICc"/>
    <property type="match status" value="1"/>
</dbReference>
<evidence type="ECO:0000256" key="8">
    <source>
        <dbReference type="ARBA" id="ARBA00023242"/>
    </source>
</evidence>
<dbReference type="InterPro" id="IPR014001">
    <property type="entry name" value="Helicase_ATP-bd"/>
</dbReference>
<comment type="subcellular location">
    <subcellularLocation>
        <location evidence="1">Nucleus</location>
    </subcellularLocation>
</comment>
<dbReference type="SMART" id="SM00487">
    <property type="entry name" value="DEXDc"/>
    <property type="match status" value="1"/>
</dbReference>
<dbReference type="PROSITE" id="PS51194">
    <property type="entry name" value="HELICASE_CTER"/>
    <property type="match status" value="1"/>
</dbReference>
<dbReference type="InterPro" id="IPR027417">
    <property type="entry name" value="P-loop_NTPase"/>
</dbReference>
<feature type="region of interest" description="Disordered" evidence="9">
    <location>
        <begin position="610"/>
        <end position="709"/>
    </location>
</feature>
<dbReference type="GO" id="GO:0005634">
    <property type="term" value="C:nucleus"/>
    <property type="evidence" value="ECO:0007669"/>
    <property type="project" value="UniProtKB-SubCell"/>
</dbReference>
<keyword evidence="6" id="KW-0067">ATP-binding</keyword>
<feature type="compositionally biased region" description="Low complexity" evidence="9">
    <location>
        <begin position="23"/>
        <end position="38"/>
    </location>
</feature>
<sequence>MSSSSRLTRSSSRILQMEGTAESISLDSDSSSSSSSSSFVSEDKTPKFKRLAAKKRRTLPSTRSIRSTRGSQRSNDKGAKEKQETKSDNNSDASEDDEDGDDDVVGAKKSSARRKHTRIPSIKRTRRRVRDVSSSGDSNAGASEASPDDVEDEAADDEKGPKAGPEKEAEEEEEGGNDCDSEGEGKRGRKRIRKIIKAKALSTETKTAEALERERRKRLEERQKFYNAVAEVTGDVLESGSATRVILDCKEGTKEALVEVDPDFVKHLKPHQVQAVQFLWDSLIESVKEHQANRDRISGAILAHCMGLGKSLSTITFVHTLLTHKELCGMSTCLIICPVNTLLNWHREWRQWMPSDREVDIFEVATQVSKKFRLDVIRRWHSSGGVLLLGYDAYRNLTTTTIKRTRRPAMKEVLTKSLIDPGPDIVVCDEGHLLKNCKAGITKAVSMLKTPKRIVLTGTPLQNSLAEYWTMVNFVKPNLLGSAKEFANRFINPIKNGQHSNSTERDVQIMKKRAHILFKTLDACVQRKDYSCLTKYLPPRLEYVLKIRLCEAQRDLYNAFLDFRQSTFEDGELQENRRSLFKDQQTLYRVWTHPSTLRMHENKEARRLLFQDSTSDEDFNSSEASSKDEEEDDEPEEELAASSSSSTNNDEEIDVRSAASSTSSVPAARVTRSVRATAHRRSKASNSNPTDEQSSKKTVKKSPEMNSSSVVNLLSSDEDTGDIDAAGYDDEVDAAKSDGTLTIVPGSSDSSLQMSPNIRMDTTEREDKVRAKLALDGVMPAAASTEPAKSSDGKPWWHAKYRDEFDHRIDVGSKLHVLFQLIRRCCDIGDKLLVFTQSLFSLDLIEYFLAAIDRQWCQSQGLKLDTESKQAKALATTMENLGNTEPPSLAEYFSDMGCNTWRRGKDYERIDGSLNASLRNSLQHQFNSPNKRFRLLIISTKAGGLGVNLTAANRLVIFDVSWNPSHDIQSIFRSYRFGQTKPVYIYRLLAQGTMEEKMYDRQVTKQSLALRVVDEQQVDRHFSEDDLRELYAFEPDIWNPEAAAKRPPPLLPKDRLLADLLSEMPEHIYSYHDHDSLLENRIDEGLTDSERADAWREYEEEKQLGRSYLDYQHRLFFMNQQQQHQQQQQLLMAANLLAAQANNGLFMPAAANINPSLGPARSFPAMPPNLNAVMGVGSRIAHRPVSLNPVSIPTNSYTVTSQTANPMLPSAAVPRHAFPSLQNSQPRPQPPTAPRLFKVVRNPDSYSEAFVNIRNNLLQQYPMLARTPAALHDMSMRLFLATMDATTRGPYPAANTPATENRPPADGGSAPVAETPPEPKN</sequence>
<dbReference type="Gene3D" id="1.20.120.850">
    <property type="entry name" value="SWI2/SNF2 ATPases, N-terminal domain"/>
    <property type="match status" value="1"/>
</dbReference>
<feature type="compositionally biased region" description="Acidic residues" evidence="9">
    <location>
        <begin position="168"/>
        <end position="182"/>
    </location>
</feature>
<feature type="compositionally biased region" description="Basic residues" evidence="9">
    <location>
        <begin position="110"/>
        <end position="129"/>
    </location>
</feature>
<feature type="region of interest" description="Disordered" evidence="9">
    <location>
        <begin position="1"/>
        <end position="189"/>
    </location>
</feature>
<dbReference type="GO" id="GO:0003677">
    <property type="term" value="F:DNA binding"/>
    <property type="evidence" value="ECO:0007669"/>
    <property type="project" value="UniProtKB-KW"/>
</dbReference>
<dbReference type="CDD" id="cd18793">
    <property type="entry name" value="SF2_C_SNF"/>
    <property type="match status" value="1"/>
</dbReference>
<feature type="compositionally biased region" description="Low complexity" evidence="9">
    <location>
        <begin position="1"/>
        <end position="13"/>
    </location>
</feature>
<evidence type="ECO:0000313" key="12">
    <source>
        <dbReference type="EMBL" id="JAP52260.1"/>
    </source>
</evidence>
<feature type="region of interest" description="Disordered" evidence="9">
    <location>
        <begin position="1290"/>
        <end position="1321"/>
    </location>
</feature>
<dbReference type="Gene3D" id="3.40.50.300">
    <property type="entry name" value="P-loop containing nucleotide triphosphate hydrolases"/>
    <property type="match status" value="2"/>
</dbReference>
<keyword evidence="4" id="KW-0378">Hydrolase</keyword>
<dbReference type="PANTHER" id="PTHR45797:SF3">
    <property type="entry name" value="TRANSCRIPTIONAL REGULATOR ATRX HOMOLOG"/>
    <property type="match status" value="1"/>
</dbReference>